<feature type="domain" description="MOFRL" evidence="9">
    <location>
        <begin position="364"/>
        <end position="472"/>
    </location>
</feature>
<dbReference type="PANTHER" id="PTHR12227:SF0">
    <property type="entry name" value="GLYCERATE KINASE"/>
    <property type="match status" value="1"/>
</dbReference>
<evidence type="ECO:0000256" key="6">
    <source>
        <dbReference type="ARBA" id="ARBA00022741"/>
    </source>
</evidence>
<name>A0A8X6T9N4_NEPPI</name>
<keyword evidence="12" id="KW-1185">Reference proteome</keyword>
<evidence type="ECO:0000259" key="9">
    <source>
        <dbReference type="Pfam" id="PF05161"/>
    </source>
</evidence>
<dbReference type="Pfam" id="PF05161">
    <property type="entry name" value="MOFRL"/>
    <property type="match status" value="1"/>
</dbReference>
<dbReference type="OrthoDB" id="44918at2759"/>
<comment type="caution">
    <text evidence="11">The sequence shown here is derived from an EMBL/GenBank/DDBJ whole genome shotgun (WGS) entry which is preliminary data.</text>
</comment>
<dbReference type="EC" id="2.7.1.31" evidence="3"/>
<evidence type="ECO:0000313" key="12">
    <source>
        <dbReference type="Proteomes" id="UP000887013"/>
    </source>
</evidence>
<gene>
    <name evidence="11" type="primary">glyctk</name>
    <name evidence="11" type="ORF">NPIL_554731</name>
</gene>
<evidence type="ECO:0000256" key="7">
    <source>
        <dbReference type="ARBA" id="ARBA00022777"/>
    </source>
</evidence>
<dbReference type="Gene3D" id="3.40.1480.10">
    <property type="entry name" value="MOFRL domain"/>
    <property type="match status" value="1"/>
</dbReference>
<organism evidence="11 12">
    <name type="scientific">Nephila pilipes</name>
    <name type="common">Giant wood spider</name>
    <name type="synonym">Nephila maculata</name>
    <dbReference type="NCBI Taxonomy" id="299642"/>
    <lineage>
        <taxon>Eukaryota</taxon>
        <taxon>Metazoa</taxon>
        <taxon>Ecdysozoa</taxon>
        <taxon>Arthropoda</taxon>
        <taxon>Chelicerata</taxon>
        <taxon>Arachnida</taxon>
        <taxon>Araneae</taxon>
        <taxon>Araneomorphae</taxon>
        <taxon>Entelegynae</taxon>
        <taxon>Araneoidea</taxon>
        <taxon>Nephilidae</taxon>
        <taxon>Nephila</taxon>
    </lineage>
</organism>
<accession>A0A8X6T9N4</accession>
<sequence length="479" mass="51836">MSTDTMCKDARMIFEAAYKSVQPFNLINKEIKVNLDELQIQGKRYTISKNVYVVGFGKAVLGMSAVLEAKLKEHLVSGIISVPEGIQSALKTKLQNYPETKSRIQIYEGASKNIPDDNSLLAATKITELVSNLIESDFLIVLISGGGSALLPAPKPPLTLKDKQNVIQLLASRGAQIEELNAVRKQLSMLKGGKLALLAKPAKVVSLILSDIIDDPLGMIASGPTVQNTDNPSLAMSIIEKYELLNLLPESAIQILTNTSAENEKNGDFSHVTNFIIGNNVTALDAAARVAENLDYDPIILTNELKGIASSTGKNLILLIIAALQSKYELFSNIYEKLQLQSHLKGILYYNLINFLDENKKLSILLGGETTVEVHGSGIGGRNQELALAAALELHDKFNRRITLLSAGTDGIDGPTCAAGAIATFYVIEEAKTKGLNPSSFLSNNDSHTFFSELNDGQWLVKTGHTGTNVMDVIIILMS</sequence>
<dbReference type="InterPro" id="IPR037035">
    <property type="entry name" value="GK-like_C_sf"/>
</dbReference>
<dbReference type="Proteomes" id="UP000887013">
    <property type="component" value="Unassembled WGS sequence"/>
</dbReference>
<keyword evidence="7 11" id="KW-0418">Kinase</keyword>
<dbReference type="InterPro" id="IPR039760">
    <property type="entry name" value="MOFRL_protein"/>
</dbReference>
<evidence type="ECO:0000256" key="4">
    <source>
        <dbReference type="ARBA" id="ARBA00020720"/>
    </source>
</evidence>
<evidence type="ECO:0000256" key="8">
    <source>
        <dbReference type="ARBA" id="ARBA00022840"/>
    </source>
</evidence>
<keyword evidence="5" id="KW-0808">Transferase</keyword>
<dbReference type="SUPFAM" id="SSF82544">
    <property type="entry name" value="GckA/TtuD-like"/>
    <property type="match status" value="1"/>
</dbReference>
<keyword evidence="8" id="KW-0067">ATP-binding</keyword>
<evidence type="ECO:0000256" key="3">
    <source>
        <dbReference type="ARBA" id="ARBA00012101"/>
    </source>
</evidence>
<protein>
    <recommendedName>
        <fullName evidence="4">Glycerate kinase</fullName>
        <ecNumber evidence="3">2.7.1.31</ecNumber>
    </recommendedName>
</protein>
<feature type="domain" description="MOFRL-associated" evidence="10">
    <location>
        <begin position="10"/>
        <end position="256"/>
    </location>
</feature>
<evidence type="ECO:0000256" key="5">
    <source>
        <dbReference type="ARBA" id="ARBA00022679"/>
    </source>
</evidence>
<dbReference type="PANTHER" id="PTHR12227">
    <property type="entry name" value="GLYCERATE KINASE"/>
    <property type="match status" value="1"/>
</dbReference>
<dbReference type="FunFam" id="3.40.50.10180:FF:000001">
    <property type="entry name" value="Glycerate kinase"/>
    <property type="match status" value="1"/>
</dbReference>
<comment type="similarity">
    <text evidence="2">Belongs to the glycerate kinase type-2 family.</text>
</comment>
<evidence type="ECO:0000313" key="11">
    <source>
        <dbReference type="EMBL" id="GFS85096.1"/>
    </source>
</evidence>
<proteinExistence type="inferred from homology"/>
<dbReference type="InterPro" id="IPR007835">
    <property type="entry name" value="MOFRL"/>
</dbReference>
<evidence type="ECO:0000256" key="2">
    <source>
        <dbReference type="ARBA" id="ARBA00005393"/>
    </source>
</evidence>
<dbReference type="Gene3D" id="3.40.50.10180">
    <property type="entry name" value="Glycerate kinase, MOFRL-like N-terminal domain"/>
    <property type="match status" value="1"/>
</dbReference>
<comment type="catalytic activity">
    <reaction evidence="1">
        <text>(R)-glycerate + ATP = (2R)-3-phosphoglycerate + ADP + H(+)</text>
        <dbReference type="Rhea" id="RHEA:23516"/>
        <dbReference type="ChEBI" id="CHEBI:15378"/>
        <dbReference type="ChEBI" id="CHEBI:16659"/>
        <dbReference type="ChEBI" id="CHEBI:30616"/>
        <dbReference type="ChEBI" id="CHEBI:58272"/>
        <dbReference type="ChEBI" id="CHEBI:456216"/>
        <dbReference type="EC" id="2.7.1.31"/>
    </reaction>
</comment>
<keyword evidence="6" id="KW-0547">Nucleotide-binding</keyword>
<dbReference type="Pfam" id="PF13660">
    <property type="entry name" value="DUF4147"/>
    <property type="match status" value="1"/>
</dbReference>
<reference evidence="11" key="1">
    <citation type="submission" date="2020-08" db="EMBL/GenBank/DDBJ databases">
        <title>Multicomponent nature underlies the extraordinary mechanical properties of spider dragline silk.</title>
        <authorList>
            <person name="Kono N."/>
            <person name="Nakamura H."/>
            <person name="Mori M."/>
            <person name="Yoshida Y."/>
            <person name="Ohtoshi R."/>
            <person name="Malay A.D."/>
            <person name="Moran D.A.P."/>
            <person name="Tomita M."/>
            <person name="Numata K."/>
            <person name="Arakawa K."/>
        </authorList>
    </citation>
    <scope>NUCLEOTIDE SEQUENCE</scope>
</reference>
<dbReference type="GO" id="GO:0005524">
    <property type="term" value="F:ATP binding"/>
    <property type="evidence" value="ECO:0007669"/>
    <property type="project" value="UniProtKB-KW"/>
</dbReference>
<dbReference type="InterPro" id="IPR038614">
    <property type="entry name" value="GK_N_sf"/>
</dbReference>
<evidence type="ECO:0000259" key="10">
    <source>
        <dbReference type="Pfam" id="PF13660"/>
    </source>
</evidence>
<dbReference type="AlphaFoldDB" id="A0A8X6T9N4"/>
<evidence type="ECO:0000256" key="1">
    <source>
        <dbReference type="ARBA" id="ARBA00000694"/>
    </source>
</evidence>
<dbReference type="InterPro" id="IPR025286">
    <property type="entry name" value="MOFRL_assoc_dom"/>
</dbReference>
<dbReference type="EMBL" id="BMAW01098500">
    <property type="protein sequence ID" value="GFS85096.1"/>
    <property type="molecule type" value="Genomic_DNA"/>
</dbReference>
<dbReference type="GO" id="GO:0005737">
    <property type="term" value="C:cytoplasm"/>
    <property type="evidence" value="ECO:0007669"/>
    <property type="project" value="TreeGrafter"/>
</dbReference>
<dbReference type="GO" id="GO:0008887">
    <property type="term" value="F:glycerate kinase activity"/>
    <property type="evidence" value="ECO:0007669"/>
    <property type="project" value="UniProtKB-EC"/>
</dbReference>